<reference evidence="1 2" key="1">
    <citation type="submission" date="2022-01" db="EMBL/GenBank/DDBJ databases">
        <title>Paraglaciecola sp. G1-23.</title>
        <authorList>
            <person name="Jin M.S."/>
            <person name="Han D.M."/>
            <person name="Kim H.M."/>
            <person name="Jeon C.O."/>
        </authorList>
    </citation>
    <scope>NUCLEOTIDE SEQUENCE [LARGE SCALE GENOMIC DNA]</scope>
    <source>
        <strain evidence="1 2">G1-23</strain>
    </source>
</reference>
<dbReference type="Proteomes" id="UP001521137">
    <property type="component" value="Unassembled WGS sequence"/>
</dbReference>
<dbReference type="RefSeq" id="WP_235312437.1">
    <property type="nucleotide sequence ID" value="NZ_JAKGAS010000005.1"/>
</dbReference>
<sequence length="163" mass="18900">MNKKILIISISVLLTGALFTINIPFSNSLQPNAASTNQRPHIDISQLEDGDIVNYYRPAQHLVIQKFADINPPFLAITLPMRNKQYLLPEFNWSRAVLPCQSFVQEYGYQCLDKIADEYVWYHYMKWNKAGKYIGEQKWGNHIPDIPHAKYKLQGNHIALLVR</sequence>
<comment type="caution">
    <text evidence="1">The sequence shown here is derived from an EMBL/GenBank/DDBJ whole genome shotgun (WGS) entry which is preliminary data.</text>
</comment>
<name>A0ABS9D6Q8_9ALTE</name>
<accession>A0ABS9D6Q8</accession>
<evidence type="ECO:0000313" key="2">
    <source>
        <dbReference type="Proteomes" id="UP001521137"/>
    </source>
</evidence>
<organism evidence="1 2">
    <name type="scientific">Paraglaciecola algarum</name>
    <dbReference type="NCBI Taxonomy" id="3050085"/>
    <lineage>
        <taxon>Bacteria</taxon>
        <taxon>Pseudomonadati</taxon>
        <taxon>Pseudomonadota</taxon>
        <taxon>Gammaproteobacteria</taxon>
        <taxon>Alteromonadales</taxon>
        <taxon>Alteromonadaceae</taxon>
        <taxon>Paraglaciecola</taxon>
    </lineage>
</organism>
<gene>
    <name evidence="1" type="ORF">L0668_10620</name>
</gene>
<protein>
    <submittedName>
        <fullName evidence="1">Uncharacterized protein</fullName>
    </submittedName>
</protein>
<proteinExistence type="predicted"/>
<dbReference type="EMBL" id="JAKGAS010000005">
    <property type="protein sequence ID" value="MCF2948561.1"/>
    <property type="molecule type" value="Genomic_DNA"/>
</dbReference>
<keyword evidence="2" id="KW-1185">Reference proteome</keyword>
<evidence type="ECO:0000313" key="1">
    <source>
        <dbReference type="EMBL" id="MCF2948561.1"/>
    </source>
</evidence>